<evidence type="ECO:0000313" key="2">
    <source>
        <dbReference type="EMBL" id="OJG44322.1"/>
    </source>
</evidence>
<organism evidence="2 3">
    <name type="scientific">Enterococcus hermanniensis</name>
    <dbReference type="NCBI Taxonomy" id="249189"/>
    <lineage>
        <taxon>Bacteria</taxon>
        <taxon>Bacillati</taxon>
        <taxon>Bacillota</taxon>
        <taxon>Bacilli</taxon>
        <taxon>Lactobacillales</taxon>
        <taxon>Enterococcaceae</taxon>
        <taxon>Enterococcus</taxon>
    </lineage>
</organism>
<keyword evidence="3" id="KW-1185">Reference proteome</keyword>
<sequence length="154" mass="18090">MQELSKQDQKYLKSLKRRNHYYLIAALILVACLAILFLGTSYYELKINQRASDYLSGFLLAIAAVLFIYVIRNRKLIKDPKLIKRERIKNSDERNVEIMKKSLQFTSYFMMITLVLTSVIGSFLSEAIMQMASLLIALFFISYLLCYLYFKKRL</sequence>
<accession>A0A1L8TJN5</accession>
<evidence type="ECO:0000313" key="3">
    <source>
        <dbReference type="Proteomes" id="UP000182077"/>
    </source>
</evidence>
<feature type="transmembrane region" description="Helical" evidence="1">
    <location>
        <begin position="131"/>
        <end position="150"/>
    </location>
</feature>
<protein>
    <recommendedName>
        <fullName evidence="4">DUF2178 domain-containing protein</fullName>
    </recommendedName>
</protein>
<dbReference type="STRING" id="249189.RV04_GL000516"/>
<evidence type="ECO:0008006" key="4">
    <source>
        <dbReference type="Google" id="ProtNLM"/>
    </source>
</evidence>
<keyword evidence="1" id="KW-1133">Transmembrane helix</keyword>
<dbReference type="PROSITE" id="PS51257">
    <property type="entry name" value="PROKAR_LIPOPROTEIN"/>
    <property type="match status" value="1"/>
</dbReference>
<keyword evidence="1" id="KW-0812">Transmembrane</keyword>
<evidence type="ECO:0000256" key="1">
    <source>
        <dbReference type="SAM" id="Phobius"/>
    </source>
</evidence>
<dbReference type="Pfam" id="PF09946">
    <property type="entry name" value="DUF2178"/>
    <property type="match status" value="1"/>
</dbReference>
<dbReference type="InterPro" id="IPR019235">
    <property type="entry name" value="DUF2178_TM"/>
</dbReference>
<feature type="transmembrane region" description="Helical" evidence="1">
    <location>
        <begin position="54"/>
        <end position="71"/>
    </location>
</feature>
<dbReference type="EMBL" id="JXKQ01000011">
    <property type="protein sequence ID" value="OJG44322.1"/>
    <property type="molecule type" value="Genomic_DNA"/>
</dbReference>
<comment type="caution">
    <text evidence="2">The sequence shown here is derived from an EMBL/GenBank/DDBJ whole genome shotgun (WGS) entry which is preliminary data.</text>
</comment>
<dbReference type="RefSeq" id="WP_071858472.1">
    <property type="nucleotide sequence ID" value="NZ_JBHSHK010000007.1"/>
</dbReference>
<feature type="transmembrane region" description="Helical" evidence="1">
    <location>
        <begin position="21"/>
        <end position="42"/>
    </location>
</feature>
<dbReference type="OrthoDB" id="2182833at2"/>
<gene>
    <name evidence="2" type="ORF">RV04_GL000516</name>
</gene>
<dbReference type="Gene3D" id="1.20.1740.10">
    <property type="entry name" value="Amino acid/polyamine transporter I"/>
    <property type="match status" value="1"/>
</dbReference>
<name>A0A1L8TJN5_9ENTE</name>
<keyword evidence="1" id="KW-0472">Membrane</keyword>
<feature type="transmembrane region" description="Helical" evidence="1">
    <location>
        <begin position="105"/>
        <end position="125"/>
    </location>
</feature>
<dbReference type="AlphaFoldDB" id="A0A1L8TJN5"/>
<dbReference type="Proteomes" id="UP000182077">
    <property type="component" value="Unassembled WGS sequence"/>
</dbReference>
<reference evidence="2 3" key="1">
    <citation type="submission" date="2014-12" db="EMBL/GenBank/DDBJ databases">
        <title>Draft genome sequences of 29 type strains of Enterococci.</title>
        <authorList>
            <person name="Zhong Z."/>
            <person name="Sun Z."/>
            <person name="Liu W."/>
            <person name="Zhang W."/>
            <person name="Zhang H."/>
        </authorList>
    </citation>
    <scope>NUCLEOTIDE SEQUENCE [LARGE SCALE GENOMIC DNA]</scope>
    <source>
        <strain evidence="2 3">DSM 17122</strain>
    </source>
</reference>
<proteinExistence type="predicted"/>